<reference evidence="2 3" key="1">
    <citation type="journal article" date="2023" name="BMC Biol.">
        <title>The compact genome of the sponge Oopsacas minuta (Hexactinellida) is lacking key metazoan core genes.</title>
        <authorList>
            <person name="Santini S."/>
            <person name="Schenkelaars Q."/>
            <person name="Jourda C."/>
            <person name="Duchesne M."/>
            <person name="Belahbib H."/>
            <person name="Rocher C."/>
            <person name="Selva M."/>
            <person name="Riesgo A."/>
            <person name="Vervoort M."/>
            <person name="Leys S.P."/>
            <person name="Kodjabachian L."/>
            <person name="Le Bivic A."/>
            <person name="Borchiellini C."/>
            <person name="Claverie J.M."/>
            <person name="Renard E."/>
        </authorList>
    </citation>
    <scope>NUCLEOTIDE SEQUENCE [LARGE SCALE GENOMIC DNA]</scope>
    <source>
        <strain evidence="2">SPO-2</strain>
    </source>
</reference>
<name>A0AAV7K4N6_9METZ</name>
<evidence type="ECO:0000313" key="3">
    <source>
        <dbReference type="Proteomes" id="UP001165289"/>
    </source>
</evidence>
<dbReference type="EMBL" id="JAKMXF010000210">
    <property type="protein sequence ID" value="KAI6655241.1"/>
    <property type="molecule type" value="Genomic_DNA"/>
</dbReference>
<dbReference type="Proteomes" id="UP001165289">
    <property type="component" value="Unassembled WGS sequence"/>
</dbReference>
<accession>A0AAV7K4N6</accession>
<sequence>MSAISPLSSPEYVTLPSVDRPKARRLTQDLQQAVNVTYDSNPLTLQYSSWSSFFDKYSGDLVGIDQEELHYPFDPLGELLPLPSSIPRVSPSSESYNSSSQDSYNQREDTPTIQNDLMTPLRGGEEVRRELGDTLELGNCTYELDLNNLTSTLSKLNTTRSAFADSSIHKQSTFDVSSSTPLHNGRINITSDLVTYDVSTPAISVKRSIRTRMNFDNELFKSPIPSKSQLMVKPADSTEDLEGEDVFVRAGESFVTGTHPPCEIRANKDSTVIIQLPKPPAIPGPRTQSTRSALPVTTRVSRLTCTSSSRLMRGMRAASSTSSLPQLSGRASLLPTSHKSKSHERINTPATVRGFAFKK</sequence>
<feature type="region of interest" description="Disordered" evidence="1">
    <location>
        <begin position="84"/>
        <end position="118"/>
    </location>
</feature>
<feature type="region of interest" description="Disordered" evidence="1">
    <location>
        <begin position="277"/>
        <end position="299"/>
    </location>
</feature>
<dbReference type="AlphaFoldDB" id="A0AAV7K4N6"/>
<proteinExistence type="predicted"/>
<organism evidence="2 3">
    <name type="scientific">Oopsacas minuta</name>
    <dbReference type="NCBI Taxonomy" id="111878"/>
    <lineage>
        <taxon>Eukaryota</taxon>
        <taxon>Metazoa</taxon>
        <taxon>Porifera</taxon>
        <taxon>Hexactinellida</taxon>
        <taxon>Hexasterophora</taxon>
        <taxon>Lyssacinosida</taxon>
        <taxon>Leucopsacidae</taxon>
        <taxon>Oopsacas</taxon>
    </lineage>
</organism>
<keyword evidence="3" id="KW-1185">Reference proteome</keyword>
<comment type="caution">
    <text evidence="2">The sequence shown here is derived from an EMBL/GenBank/DDBJ whole genome shotgun (WGS) entry which is preliminary data.</text>
</comment>
<protein>
    <submittedName>
        <fullName evidence="2">Uncharacterized protein</fullName>
    </submittedName>
</protein>
<feature type="region of interest" description="Disordered" evidence="1">
    <location>
        <begin position="312"/>
        <end position="345"/>
    </location>
</feature>
<evidence type="ECO:0000256" key="1">
    <source>
        <dbReference type="SAM" id="MobiDB-lite"/>
    </source>
</evidence>
<feature type="compositionally biased region" description="Low complexity" evidence="1">
    <location>
        <begin position="84"/>
        <end position="103"/>
    </location>
</feature>
<gene>
    <name evidence="2" type="ORF">LOD99_2529</name>
</gene>
<evidence type="ECO:0000313" key="2">
    <source>
        <dbReference type="EMBL" id="KAI6655241.1"/>
    </source>
</evidence>